<dbReference type="GO" id="GO:0005634">
    <property type="term" value="C:nucleus"/>
    <property type="evidence" value="ECO:0007669"/>
    <property type="project" value="TreeGrafter"/>
</dbReference>
<protein>
    <recommendedName>
        <fullName evidence="4">Kinase</fullName>
        <ecNumber evidence="4">2.7.-.-</ecNumber>
    </recommendedName>
</protein>
<feature type="compositionally biased region" description="Basic and acidic residues" evidence="5">
    <location>
        <begin position="465"/>
        <end position="484"/>
    </location>
</feature>
<evidence type="ECO:0000256" key="4">
    <source>
        <dbReference type="RuleBase" id="RU363090"/>
    </source>
</evidence>
<dbReference type="Proteomes" id="UP000578531">
    <property type="component" value="Unassembled WGS sequence"/>
</dbReference>
<proteinExistence type="inferred from homology"/>
<dbReference type="GO" id="GO:0008440">
    <property type="term" value="F:inositol-1,4,5-trisphosphate 3-kinase activity"/>
    <property type="evidence" value="ECO:0007669"/>
    <property type="project" value="TreeGrafter"/>
</dbReference>
<feature type="compositionally biased region" description="Low complexity" evidence="5">
    <location>
        <begin position="733"/>
        <end position="743"/>
    </location>
</feature>
<feature type="compositionally biased region" description="Polar residues" evidence="5">
    <location>
        <begin position="382"/>
        <end position="393"/>
    </location>
</feature>
<dbReference type="InterPro" id="IPR038286">
    <property type="entry name" value="IPK_sf"/>
</dbReference>
<feature type="compositionally biased region" description="Polar residues" evidence="5">
    <location>
        <begin position="206"/>
        <end position="221"/>
    </location>
</feature>
<dbReference type="RefSeq" id="XP_037165524.1">
    <property type="nucleotide sequence ID" value="XM_037307715.1"/>
</dbReference>
<keyword evidence="3 4" id="KW-0418">Kinase</keyword>
<feature type="compositionally biased region" description="Basic and acidic residues" evidence="5">
    <location>
        <begin position="327"/>
        <end position="351"/>
    </location>
</feature>
<dbReference type="Pfam" id="PF03770">
    <property type="entry name" value="IPK"/>
    <property type="match status" value="1"/>
</dbReference>
<dbReference type="InterPro" id="IPR005522">
    <property type="entry name" value="IPK"/>
</dbReference>
<organism evidence="6 7">
    <name type="scientific">Letharia columbiana</name>
    <dbReference type="NCBI Taxonomy" id="112416"/>
    <lineage>
        <taxon>Eukaryota</taxon>
        <taxon>Fungi</taxon>
        <taxon>Dikarya</taxon>
        <taxon>Ascomycota</taxon>
        <taxon>Pezizomycotina</taxon>
        <taxon>Lecanoromycetes</taxon>
        <taxon>OSLEUM clade</taxon>
        <taxon>Lecanoromycetidae</taxon>
        <taxon>Lecanorales</taxon>
        <taxon>Lecanorineae</taxon>
        <taxon>Parmeliaceae</taxon>
        <taxon>Letharia</taxon>
    </lineage>
</organism>
<dbReference type="PANTHER" id="PTHR12400:SF21">
    <property type="entry name" value="KINASE"/>
    <property type="match status" value="1"/>
</dbReference>
<dbReference type="EMBL" id="JACCJC010000021">
    <property type="protein sequence ID" value="KAF6236172.1"/>
    <property type="molecule type" value="Genomic_DNA"/>
</dbReference>
<dbReference type="Gene3D" id="3.30.470.160">
    <property type="entry name" value="Inositol polyphosphate kinase"/>
    <property type="match status" value="1"/>
</dbReference>
<feature type="region of interest" description="Disordered" evidence="5">
    <location>
        <begin position="143"/>
        <end position="178"/>
    </location>
</feature>
<feature type="region of interest" description="Disordered" evidence="5">
    <location>
        <begin position="1047"/>
        <end position="1082"/>
    </location>
</feature>
<feature type="compositionally biased region" description="Basic and acidic residues" evidence="5">
    <location>
        <begin position="529"/>
        <end position="538"/>
    </location>
</feature>
<dbReference type="GO" id="GO:0000824">
    <property type="term" value="F:inositol-1,4,5,6-tetrakisphosphate 3-kinase activity"/>
    <property type="evidence" value="ECO:0007669"/>
    <property type="project" value="TreeGrafter"/>
</dbReference>
<feature type="compositionally biased region" description="Basic and acidic residues" evidence="5">
    <location>
        <begin position="1000"/>
        <end position="1020"/>
    </location>
</feature>
<evidence type="ECO:0000256" key="3">
    <source>
        <dbReference type="ARBA" id="ARBA00022777"/>
    </source>
</evidence>
<feature type="compositionally biased region" description="Polar residues" evidence="5">
    <location>
        <begin position="161"/>
        <end position="173"/>
    </location>
</feature>
<accession>A0A8H6FWV1</accession>
<gene>
    <name evidence="6" type="ORF">HO173_005801</name>
</gene>
<feature type="compositionally biased region" description="Basic and acidic residues" evidence="5">
    <location>
        <begin position="233"/>
        <end position="253"/>
    </location>
</feature>
<dbReference type="GO" id="GO:0046854">
    <property type="term" value="P:phosphatidylinositol phosphate biosynthetic process"/>
    <property type="evidence" value="ECO:0007669"/>
    <property type="project" value="TreeGrafter"/>
</dbReference>
<feature type="region of interest" description="Disordered" evidence="5">
    <location>
        <begin position="577"/>
        <end position="659"/>
    </location>
</feature>
<dbReference type="SUPFAM" id="SSF56104">
    <property type="entry name" value="SAICAR synthase-like"/>
    <property type="match status" value="1"/>
</dbReference>
<keyword evidence="2 4" id="KW-0808">Transferase</keyword>
<evidence type="ECO:0000256" key="1">
    <source>
        <dbReference type="ARBA" id="ARBA00007374"/>
    </source>
</evidence>
<feature type="compositionally biased region" description="Low complexity" evidence="5">
    <location>
        <begin position="372"/>
        <end position="381"/>
    </location>
</feature>
<dbReference type="PANTHER" id="PTHR12400">
    <property type="entry name" value="INOSITOL POLYPHOSPHATE KINASE"/>
    <property type="match status" value="1"/>
</dbReference>
<dbReference type="EC" id="2.7.-.-" evidence="4"/>
<evidence type="ECO:0000256" key="5">
    <source>
        <dbReference type="SAM" id="MobiDB-lite"/>
    </source>
</evidence>
<evidence type="ECO:0000256" key="2">
    <source>
        <dbReference type="ARBA" id="ARBA00022679"/>
    </source>
</evidence>
<feature type="compositionally biased region" description="Polar residues" evidence="5">
    <location>
        <begin position="816"/>
        <end position="827"/>
    </location>
</feature>
<name>A0A8H6FWV1_9LECA</name>
<feature type="region of interest" description="Disordered" evidence="5">
    <location>
        <begin position="1"/>
        <end position="101"/>
    </location>
</feature>
<dbReference type="OrthoDB" id="2573163at2759"/>
<feature type="region of interest" description="Disordered" evidence="5">
    <location>
        <begin position="816"/>
        <end position="870"/>
    </location>
</feature>
<dbReference type="GeneID" id="59287463"/>
<evidence type="ECO:0000313" key="7">
    <source>
        <dbReference type="Proteomes" id="UP000578531"/>
    </source>
</evidence>
<keyword evidence="7" id="KW-1185">Reference proteome</keyword>
<comment type="caution">
    <text evidence="6">The sequence shown here is derived from an EMBL/GenBank/DDBJ whole genome shotgun (WGS) entry which is preliminary data.</text>
</comment>
<evidence type="ECO:0000313" key="6">
    <source>
        <dbReference type="EMBL" id="KAF6236172.1"/>
    </source>
</evidence>
<feature type="compositionally biased region" description="Polar residues" evidence="5">
    <location>
        <begin position="1"/>
        <end position="13"/>
    </location>
</feature>
<dbReference type="GO" id="GO:0032958">
    <property type="term" value="P:inositol phosphate biosynthetic process"/>
    <property type="evidence" value="ECO:0007669"/>
    <property type="project" value="InterPro"/>
</dbReference>
<feature type="region of interest" description="Disordered" evidence="5">
    <location>
        <begin position="882"/>
        <end position="1025"/>
    </location>
</feature>
<feature type="region of interest" description="Disordered" evidence="5">
    <location>
        <begin position="725"/>
        <end position="791"/>
    </location>
</feature>
<feature type="compositionally biased region" description="Basic and acidic residues" evidence="5">
    <location>
        <begin position="294"/>
        <end position="313"/>
    </location>
</feature>
<feature type="compositionally biased region" description="Basic and acidic residues" evidence="5">
    <location>
        <begin position="922"/>
        <end position="934"/>
    </location>
</feature>
<feature type="region of interest" description="Disordered" evidence="5">
    <location>
        <begin position="190"/>
        <end position="405"/>
    </location>
</feature>
<sequence>MSKPSPASENSSPPKLVRSFGAACDSNHVPSTTSKAKPEAITGSALAQHDEADAIPPIADSFDHENGHPHTLGSNGVLDDYEGSDPNTPRLPPTNLGNTDLENIPQEAAVSLDLPDQPYSGSVSSPLDFKRYPYPSSGAATSLFSSSLSEPGTQIPDKPTGCNQELPASSYSQDRSHIRSWLEQSQQAYNHPPANKITPLPCIPRTKSNGIANSTRMSGTWGQEGVQTPVGPSRERHSAMGAREEAFSEEKRNRSSSRSSQSRVEKRIEATMADAEPSSHARSRKSSHVLGLFKENKSSHDIKKGQERQRTNSDNDIDPFPGGTGTRADEAFRSGHEGRQVLSESHDRDEASGSLEEPLLVRSSQEQRHTQQNKQPQLHQQLSRTSSTANPSANGLRKSQSDTDLAIDDFRPAILKGQEKAEVVTEHNIPARLLEEIRDYHNLTTPFHDKFRLTQPKSTGISLMSKDKQNTRQYREAQSPREEGSDMADLPKLTGEPENEEDESEHISSALYYPHQAPSPDALEDISIDDARKRKDAQLETESNLPDPALPITCEGEKAEDVDIALQVHNKNRYLHGDLQKARSSSAEPDTDGYSETGFSSASDSEYESLDETKGSTLNEDSSLTDDAEATPRASPKTRQSYLLARSRKAHRGPKAPLGAVELKPYNHQVGGHTTVFRFSKRAVCKQLTNRENEFYEVIERQHPDLLKFLPRYIGVLNVTYRKAPKTKRANVEGEVASAEGAAKPSPGLERDEPEIGLASLGENRSQPHPESKLQSSEEPPRMVSRSQQNGPVPQVIFANNRHIIPENLYPLPSRTSGLSSGVSISDHNSHVDQNAPGGQGGGSGLGDQVNGQEARPSLHKHNASWGATTVNTKLQEQILREVFGPPIRRRPRSGRQGLQRVSEESDHRRPPTRGTSILSPIHDKSQGELDTKDANTGSKSEATLEAGAESSSLSQQCHDDLVRQSQPANAKTEDLQTGLAVNGESNGMPISESRVIQRRRSDVNLRRKGNMDSNDRGELEYYEDGYGGDEEDAMFAMDMNVPSAAGALAKRERPIPTDSQTPGKSDDGQGQNTSNAAKYSSLAPHDSFGMERLSLTPSNPKQAQLQPDERVQHFLLLEDLTSGMDKPCVLDLKMGTRQYGIDADEKKKKSQRRKCKATTSQQLGVRLCGMQVWNVKEQSYLFEDKYYGRDLKAGHEFQAALTRFLYDGLSYTSVSTHVAILLEKISKLEDIIRDLPGYRFYASSLLMLYDGSVKGSPESAKTGRTASGDTHRKAKSSINIKIVDFANCVTAEDELPESVPCPPHDPDGIDKGYLRGLRSLRMYLKRIWKDAKYQEDAEMGRAESLVTMPSTWKADDPAEDQGYVSM</sequence>
<comment type="similarity">
    <text evidence="1 4">Belongs to the inositol phosphokinase (IPK) family.</text>
</comment>
<feature type="compositionally biased region" description="Polar residues" evidence="5">
    <location>
        <begin position="1058"/>
        <end position="1079"/>
    </location>
</feature>
<reference evidence="6 7" key="1">
    <citation type="journal article" date="2020" name="Genomics">
        <title>Complete, high-quality genomes from long-read metagenomic sequencing of two wolf lichen thalli reveals enigmatic genome architecture.</title>
        <authorList>
            <person name="McKenzie S.K."/>
            <person name="Walston R.F."/>
            <person name="Allen J.L."/>
        </authorList>
    </citation>
    <scope>NUCLEOTIDE SEQUENCE [LARGE SCALE GENOMIC DNA]</scope>
    <source>
        <strain evidence="6">WasteWater2</strain>
    </source>
</reference>
<feature type="compositionally biased region" description="Low complexity" evidence="5">
    <location>
        <begin position="143"/>
        <end position="153"/>
    </location>
</feature>
<dbReference type="GO" id="GO:0005737">
    <property type="term" value="C:cytoplasm"/>
    <property type="evidence" value="ECO:0007669"/>
    <property type="project" value="TreeGrafter"/>
</dbReference>
<feature type="region of interest" description="Disordered" evidence="5">
    <location>
        <begin position="454"/>
        <end position="552"/>
    </location>
</feature>